<dbReference type="HAMAP" id="MF_00097">
    <property type="entry name" value="TMP_synthase"/>
    <property type="match status" value="1"/>
</dbReference>
<evidence type="ECO:0000256" key="9">
    <source>
        <dbReference type="HAMAP-Rule" id="MF_00097"/>
    </source>
</evidence>
<comment type="pathway">
    <text evidence="1 9 11">Cofactor biosynthesis; thiamine diphosphate biosynthesis; thiamine phosphate from 4-amino-2-methyl-5-diphosphomethylpyrimidine and 4-methyl-5-(2-phosphoethyl)-thiazole: step 1/1.</text>
</comment>
<evidence type="ECO:0000313" key="14">
    <source>
        <dbReference type="Proteomes" id="UP001623592"/>
    </source>
</evidence>
<feature type="domain" description="Thiamine phosphate synthase/TenI" evidence="12">
    <location>
        <begin position="8"/>
        <end position="188"/>
    </location>
</feature>
<comment type="catalytic activity">
    <reaction evidence="7 9 10">
        <text>2-(2-carboxy-4-methylthiazol-5-yl)ethyl phosphate + 4-amino-2-methyl-5-(diphosphooxymethyl)pyrimidine + 2 H(+) = thiamine phosphate + CO2 + diphosphate</text>
        <dbReference type="Rhea" id="RHEA:47848"/>
        <dbReference type="ChEBI" id="CHEBI:15378"/>
        <dbReference type="ChEBI" id="CHEBI:16526"/>
        <dbReference type="ChEBI" id="CHEBI:33019"/>
        <dbReference type="ChEBI" id="CHEBI:37575"/>
        <dbReference type="ChEBI" id="CHEBI:57841"/>
        <dbReference type="ChEBI" id="CHEBI:62890"/>
        <dbReference type="EC" id="2.5.1.3"/>
    </reaction>
</comment>
<feature type="binding site" evidence="9">
    <location>
        <position position="90"/>
    </location>
    <ligand>
        <name>Mg(2+)</name>
        <dbReference type="ChEBI" id="CHEBI:18420"/>
    </ligand>
</feature>
<comment type="catalytic activity">
    <reaction evidence="6 9 10">
        <text>4-methyl-5-(2-phosphooxyethyl)-thiazole + 4-amino-2-methyl-5-(diphosphooxymethyl)pyrimidine + H(+) = thiamine phosphate + diphosphate</text>
        <dbReference type="Rhea" id="RHEA:22328"/>
        <dbReference type="ChEBI" id="CHEBI:15378"/>
        <dbReference type="ChEBI" id="CHEBI:33019"/>
        <dbReference type="ChEBI" id="CHEBI:37575"/>
        <dbReference type="ChEBI" id="CHEBI:57841"/>
        <dbReference type="ChEBI" id="CHEBI:58296"/>
        <dbReference type="EC" id="2.5.1.3"/>
    </reaction>
</comment>
<comment type="similarity">
    <text evidence="9 10">Belongs to the thiamine-phosphate synthase family.</text>
</comment>
<evidence type="ECO:0000256" key="4">
    <source>
        <dbReference type="ARBA" id="ARBA00022842"/>
    </source>
</evidence>
<evidence type="ECO:0000256" key="2">
    <source>
        <dbReference type="ARBA" id="ARBA00022679"/>
    </source>
</evidence>
<keyword evidence="5 9" id="KW-0784">Thiamine biosynthesis</keyword>
<dbReference type="InterPro" id="IPR022998">
    <property type="entry name" value="ThiamineP_synth_TenI"/>
</dbReference>
<proteinExistence type="inferred from homology"/>
<keyword evidence="4 9" id="KW-0460">Magnesium</keyword>
<feature type="binding site" evidence="9">
    <location>
        <position position="71"/>
    </location>
    <ligand>
        <name>Mg(2+)</name>
        <dbReference type="ChEBI" id="CHEBI:18420"/>
    </ligand>
</feature>
<dbReference type="NCBIfam" id="TIGR00693">
    <property type="entry name" value="thiE"/>
    <property type="match status" value="1"/>
</dbReference>
<evidence type="ECO:0000256" key="11">
    <source>
        <dbReference type="RuleBase" id="RU004253"/>
    </source>
</evidence>
<dbReference type="GO" id="GO:0004789">
    <property type="term" value="F:thiamine-phosphate diphosphorylase activity"/>
    <property type="evidence" value="ECO:0007669"/>
    <property type="project" value="UniProtKB-EC"/>
</dbReference>
<dbReference type="InterPro" id="IPR034291">
    <property type="entry name" value="TMP_synthase"/>
</dbReference>
<evidence type="ECO:0000313" key="13">
    <source>
        <dbReference type="EMBL" id="MFL0250566.1"/>
    </source>
</evidence>
<evidence type="ECO:0000256" key="6">
    <source>
        <dbReference type="ARBA" id="ARBA00047334"/>
    </source>
</evidence>
<feature type="binding site" evidence="9">
    <location>
        <begin position="38"/>
        <end position="42"/>
    </location>
    <ligand>
        <name>4-amino-2-methyl-5-(diphosphooxymethyl)pyrimidine</name>
        <dbReference type="ChEBI" id="CHEBI:57841"/>
    </ligand>
</feature>
<dbReference type="SUPFAM" id="SSF51391">
    <property type="entry name" value="Thiamin phosphate synthase"/>
    <property type="match status" value="1"/>
</dbReference>
<evidence type="ECO:0000256" key="7">
    <source>
        <dbReference type="ARBA" id="ARBA00047851"/>
    </source>
</evidence>
<evidence type="ECO:0000256" key="5">
    <source>
        <dbReference type="ARBA" id="ARBA00022977"/>
    </source>
</evidence>
<dbReference type="Proteomes" id="UP001623592">
    <property type="component" value="Unassembled WGS sequence"/>
</dbReference>
<keyword evidence="14" id="KW-1185">Reference proteome</keyword>
<protein>
    <recommendedName>
        <fullName evidence="9">Thiamine-phosphate synthase</fullName>
        <shortName evidence="9">TP synthase</shortName>
        <shortName evidence="9">TPS</shortName>
        <ecNumber evidence="9">2.5.1.3</ecNumber>
    </recommendedName>
    <alternativeName>
        <fullName evidence="9">Thiamine-phosphate pyrophosphorylase</fullName>
        <shortName evidence="9">TMP pyrophosphorylase</shortName>
        <shortName evidence="9">TMP-PPase</shortName>
    </alternativeName>
</protein>
<comment type="function">
    <text evidence="9">Condenses 4-methyl-5-(beta-hydroxyethyl)thiazole monophosphate (THZ-P) and 2-methyl-4-amino-5-hydroxymethyl pyrimidine pyrophosphate (HMP-PP) to form thiamine monophosphate (TMP).</text>
</comment>
<feature type="binding site" evidence="9">
    <location>
        <position position="138"/>
    </location>
    <ligand>
        <name>4-amino-2-methyl-5-(diphosphooxymethyl)pyrimidine</name>
        <dbReference type="ChEBI" id="CHEBI:57841"/>
    </ligand>
</feature>
<dbReference type="EMBL" id="JBJIAA010000006">
    <property type="protein sequence ID" value="MFL0250566.1"/>
    <property type="molecule type" value="Genomic_DNA"/>
</dbReference>
<keyword evidence="3 9" id="KW-0479">Metal-binding</keyword>
<feature type="binding site" evidence="9">
    <location>
        <begin position="185"/>
        <end position="186"/>
    </location>
    <ligand>
        <name>2-[(2R,5Z)-2-carboxy-4-methylthiazol-5(2H)-ylidene]ethyl phosphate</name>
        <dbReference type="ChEBI" id="CHEBI:62899"/>
    </ligand>
</feature>
<dbReference type="PANTHER" id="PTHR20857">
    <property type="entry name" value="THIAMINE-PHOSPHATE PYROPHOSPHORYLASE"/>
    <property type="match status" value="1"/>
</dbReference>
<dbReference type="InterPro" id="IPR013785">
    <property type="entry name" value="Aldolase_TIM"/>
</dbReference>
<accession>A0ABW8TDI0</accession>
<dbReference type="EC" id="2.5.1.3" evidence="9"/>
<keyword evidence="2 9" id="KW-0808">Transferase</keyword>
<name>A0ABW8TDI0_9CLOT</name>
<feature type="binding site" evidence="9">
    <location>
        <begin position="135"/>
        <end position="137"/>
    </location>
    <ligand>
        <name>2-[(2R,5Z)-2-carboxy-4-methylthiazol-5(2H)-ylidene]ethyl phosphate</name>
        <dbReference type="ChEBI" id="CHEBI:62899"/>
    </ligand>
</feature>
<sequence>MKYVNYSLYLVTERSLLCGIELEQAVEEAILGGTTLVQLREKNISTMDFYKIAVDIKKVTDKYNVPLIIDDRLDIALAVDAAGIHVGQSDMPCDIARKLVGKDKIVGVSAGSVEEALKAQKDGADYLGVGAVFPTGTKKDATDVSIETLKEIVEKVNIPVVAIGGVSADNVDKLADTGIDGISVISAILGKKDVRKAAKELKEAVEKFVS</sequence>
<comment type="cofactor">
    <cofactor evidence="9">
        <name>Mg(2+)</name>
        <dbReference type="ChEBI" id="CHEBI:18420"/>
    </cofactor>
    <text evidence="9">Binds 1 Mg(2+) ion per subunit.</text>
</comment>
<reference evidence="13 14" key="1">
    <citation type="submission" date="2024-11" db="EMBL/GenBank/DDBJ databases">
        <authorList>
            <person name="Heng Y.C."/>
            <person name="Lim A.C.H."/>
            <person name="Lee J.K.Y."/>
            <person name="Kittelmann S."/>
        </authorList>
    </citation>
    <scope>NUCLEOTIDE SEQUENCE [LARGE SCALE GENOMIC DNA]</scope>
    <source>
        <strain evidence="13 14">WILCCON 0114</strain>
    </source>
</reference>
<evidence type="ECO:0000256" key="8">
    <source>
        <dbReference type="ARBA" id="ARBA00047883"/>
    </source>
</evidence>
<organism evidence="13 14">
    <name type="scientific">Clostridium neuense</name>
    <dbReference type="NCBI Taxonomy" id="1728934"/>
    <lineage>
        <taxon>Bacteria</taxon>
        <taxon>Bacillati</taxon>
        <taxon>Bacillota</taxon>
        <taxon>Clostridia</taxon>
        <taxon>Eubacteriales</taxon>
        <taxon>Clostridiaceae</taxon>
        <taxon>Clostridium</taxon>
    </lineage>
</organism>
<evidence type="ECO:0000259" key="12">
    <source>
        <dbReference type="Pfam" id="PF02581"/>
    </source>
</evidence>
<feature type="binding site" evidence="9">
    <location>
        <position position="70"/>
    </location>
    <ligand>
        <name>4-amino-2-methyl-5-(diphosphooxymethyl)pyrimidine</name>
        <dbReference type="ChEBI" id="CHEBI:57841"/>
    </ligand>
</feature>
<evidence type="ECO:0000256" key="10">
    <source>
        <dbReference type="RuleBase" id="RU003826"/>
    </source>
</evidence>
<feature type="binding site" evidence="9">
    <location>
        <position position="165"/>
    </location>
    <ligand>
        <name>2-[(2R,5Z)-2-carboxy-4-methylthiazol-5(2H)-ylidene]ethyl phosphate</name>
        <dbReference type="ChEBI" id="CHEBI:62899"/>
    </ligand>
</feature>
<dbReference type="Pfam" id="PF02581">
    <property type="entry name" value="TMP-TENI"/>
    <property type="match status" value="1"/>
</dbReference>
<dbReference type="InterPro" id="IPR036206">
    <property type="entry name" value="ThiamineP_synth_sf"/>
</dbReference>
<dbReference type="CDD" id="cd00564">
    <property type="entry name" value="TMP_TenI"/>
    <property type="match status" value="1"/>
</dbReference>
<dbReference type="PANTHER" id="PTHR20857:SF23">
    <property type="entry name" value="THIAMINE BIOSYNTHETIC BIFUNCTIONAL ENZYME"/>
    <property type="match status" value="1"/>
</dbReference>
<evidence type="ECO:0000256" key="3">
    <source>
        <dbReference type="ARBA" id="ARBA00022723"/>
    </source>
</evidence>
<dbReference type="RefSeq" id="WP_406787230.1">
    <property type="nucleotide sequence ID" value="NZ_JBJIAA010000006.1"/>
</dbReference>
<feature type="binding site" evidence="9">
    <location>
        <position position="109"/>
    </location>
    <ligand>
        <name>4-amino-2-methyl-5-(diphosphooxymethyl)pyrimidine</name>
        <dbReference type="ChEBI" id="CHEBI:57841"/>
    </ligand>
</feature>
<evidence type="ECO:0000256" key="1">
    <source>
        <dbReference type="ARBA" id="ARBA00005165"/>
    </source>
</evidence>
<comment type="caution">
    <text evidence="13">The sequence shown here is derived from an EMBL/GenBank/DDBJ whole genome shotgun (WGS) entry which is preliminary data.</text>
</comment>
<dbReference type="Gene3D" id="3.20.20.70">
    <property type="entry name" value="Aldolase class I"/>
    <property type="match status" value="1"/>
</dbReference>
<gene>
    <name evidence="9 13" type="primary">thiE</name>
    <name evidence="13" type="ORF">ACJDT4_09050</name>
</gene>
<comment type="catalytic activity">
    <reaction evidence="8 9 10">
        <text>2-[(2R,5Z)-2-carboxy-4-methylthiazol-5(2H)-ylidene]ethyl phosphate + 4-amino-2-methyl-5-(diphosphooxymethyl)pyrimidine + 2 H(+) = thiamine phosphate + CO2 + diphosphate</text>
        <dbReference type="Rhea" id="RHEA:47844"/>
        <dbReference type="ChEBI" id="CHEBI:15378"/>
        <dbReference type="ChEBI" id="CHEBI:16526"/>
        <dbReference type="ChEBI" id="CHEBI:33019"/>
        <dbReference type="ChEBI" id="CHEBI:37575"/>
        <dbReference type="ChEBI" id="CHEBI:57841"/>
        <dbReference type="ChEBI" id="CHEBI:62899"/>
        <dbReference type="EC" id="2.5.1.3"/>
    </reaction>
</comment>